<name>A0AAV4X196_9ARAC</name>
<accession>A0AAV4X196</accession>
<keyword evidence="2" id="KW-1185">Reference proteome</keyword>
<sequence length="120" mass="14335">MNIKLNDTSIEKPIAILFRRTDCCLLIFYKKNRHRRQFSKLPLCVKMMVKGGKRNKIVRSNEHHMMRNGKEHSLFSDSNCKNWSRAFFRDLTEYISHFLDVILMFRNVPKVLHSITLPCH</sequence>
<evidence type="ECO:0000313" key="1">
    <source>
        <dbReference type="EMBL" id="GIY87735.1"/>
    </source>
</evidence>
<evidence type="ECO:0000313" key="2">
    <source>
        <dbReference type="Proteomes" id="UP001054837"/>
    </source>
</evidence>
<protein>
    <submittedName>
        <fullName evidence="1">Uncharacterized protein</fullName>
    </submittedName>
</protein>
<dbReference type="EMBL" id="BPLQ01015374">
    <property type="protein sequence ID" value="GIY87735.1"/>
    <property type="molecule type" value="Genomic_DNA"/>
</dbReference>
<comment type="caution">
    <text evidence="1">The sequence shown here is derived from an EMBL/GenBank/DDBJ whole genome shotgun (WGS) entry which is preliminary data.</text>
</comment>
<dbReference type="AlphaFoldDB" id="A0AAV4X196"/>
<proteinExistence type="predicted"/>
<organism evidence="1 2">
    <name type="scientific">Caerostris darwini</name>
    <dbReference type="NCBI Taxonomy" id="1538125"/>
    <lineage>
        <taxon>Eukaryota</taxon>
        <taxon>Metazoa</taxon>
        <taxon>Ecdysozoa</taxon>
        <taxon>Arthropoda</taxon>
        <taxon>Chelicerata</taxon>
        <taxon>Arachnida</taxon>
        <taxon>Araneae</taxon>
        <taxon>Araneomorphae</taxon>
        <taxon>Entelegynae</taxon>
        <taxon>Araneoidea</taxon>
        <taxon>Araneidae</taxon>
        <taxon>Caerostris</taxon>
    </lineage>
</organism>
<reference evidence="1 2" key="1">
    <citation type="submission" date="2021-06" db="EMBL/GenBank/DDBJ databases">
        <title>Caerostris darwini draft genome.</title>
        <authorList>
            <person name="Kono N."/>
            <person name="Arakawa K."/>
        </authorList>
    </citation>
    <scope>NUCLEOTIDE SEQUENCE [LARGE SCALE GENOMIC DNA]</scope>
</reference>
<gene>
    <name evidence="1" type="ORF">CDAR_543251</name>
</gene>
<dbReference type="Proteomes" id="UP001054837">
    <property type="component" value="Unassembled WGS sequence"/>
</dbReference>